<dbReference type="GO" id="GO:0003677">
    <property type="term" value="F:DNA binding"/>
    <property type="evidence" value="ECO:0007669"/>
    <property type="project" value="InterPro"/>
</dbReference>
<dbReference type="EMBL" id="PCWN01000005">
    <property type="protein sequence ID" value="PIR04283.1"/>
    <property type="molecule type" value="Genomic_DNA"/>
</dbReference>
<comment type="caution">
    <text evidence="1">The sequence shown here is derived from an EMBL/GenBank/DDBJ whole genome shotgun (WGS) entry which is preliminary data.</text>
</comment>
<dbReference type="Proteomes" id="UP000229600">
    <property type="component" value="Unassembled WGS sequence"/>
</dbReference>
<dbReference type="Pfam" id="PF02452">
    <property type="entry name" value="PemK_toxin"/>
    <property type="match status" value="1"/>
</dbReference>
<gene>
    <name evidence="1" type="ORF">COV59_01450</name>
</gene>
<dbReference type="InterPro" id="IPR003477">
    <property type="entry name" value="PemK-like"/>
</dbReference>
<dbReference type="InterPro" id="IPR011067">
    <property type="entry name" value="Plasmid_toxin/cell-grow_inhib"/>
</dbReference>
<proteinExistence type="predicted"/>
<dbReference type="AlphaFoldDB" id="A0A2H0N5W4"/>
<sequence>MPHSFDIDNMYCGAIRRGDVFLCSHKKDEEQVVVVLQDNVLNEGLSTVVCAVVEPVDEESHVFANEVLLEEDEGGVGEKGICKLYKILTVDRRAMIAKKGELSTETLMKIYKAQDINCGRFRDTMMDLE</sequence>
<protein>
    <submittedName>
        <fullName evidence="1">Uncharacterized protein</fullName>
    </submittedName>
</protein>
<evidence type="ECO:0000313" key="1">
    <source>
        <dbReference type="EMBL" id="PIR04283.1"/>
    </source>
</evidence>
<name>A0A2H0N5W4_9BACT</name>
<accession>A0A2H0N5W4</accession>
<organism evidence="1 2">
    <name type="scientific">Candidatus Magasanikbacteria bacterium CG11_big_fil_rev_8_21_14_0_20_39_34</name>
    <dbReference type="NCBI Taxonomy" id="1974653"/>
    <lineage>
        <taxon>Bacteria</taxon>
        <taxon>Candidatus Magasanikiibacteriota</taxon>
    </lineage>
</organism>
<evidence type="ECO:0000313" key="2">
    <source>
        <dbReference type="Proteomes" id="UP000229600"/>
    </source>
</evidence>
<dbReference type="Gene3D" id="2.30.30.110">
    <property type="match status" value="1"/>
</dbReference>
<dbReference type="SUPFAM" id="SSF50118">
    <property type="entry name" value="Cell growth inhibitor/plasmid maintenance toxic component"/>
    <property type="match status" value="1"/>
</dbReference>
<reference evidence="1 2" key="1">
    <citation type="submission" date="2017-09" db="EMBL/GenBank/DDBJ databases">
        <title>Depth-based differentiation of microbial function through sediment-hosted aquifers and enrichment of novel symbionts in the deep terrestrial subsurface.</title>
        <authorList>
            <person name="Probst A.J."/>
            <person name="Ladd B."/>
            <person name="Jarett J.K."/>
            <person name="Geller-Mcgrath D.E."/>
            <person name="Sieber C.M."/>
            <person name="Emerson J.B."/>
            <person name="Anantharaman K."/>
            <person name="Thomas B.C."/>
            <person name="Malmstrom R."/>
            <person name="Stieglmeier M."/>
            <person name="Klingl A."/>
            <person name="Woyke T."/>
            <person name="Ryan C.M."/>
            <person name="Banfield J.F."/>
        </authorList>
    </citation>
    <scope>NUCLEOTIDE SEQUENCE [LARGE SCALE GENOMIC DNA]</scope>
    <source>
        <strain evidence="1">CG11_big_fil_rev_8_21_14_0_20_39_34</strain>
    </source>
</reference>